<dbReference type="PANTHER" id="PTHR33175:SF3">
    <property type="entry name" value="DNA-BINDING PROTEIN HU-BETA"/>
    <property type="match status" value="1"/>
</dbReference>
<evidence type="ECO:0000256" key="3">
    <source>
        <dbReference type="RuleBase" id="RU003939"/>
    </source>
</evidence>
<dbReference type="OrthoDB" id="9799835at2"/>
<dbReference type="GO" id="GO:0030527">
    <property type="term" value="F:structural constituent of chromatin"/>
    <property type="evidence" value="ECO:0007669"/>
    <property type="project" value="InterPro"/>
</dbReference>
<keyword evidence="1" id="KW-0226">DNA condensation</keyword>
<sequence>MKKAEFIAKAAAKPSTLAEAASQKALTQNQIDLALKALTAALQEAVAAGERVDLPGLGVFERKTRSARTARNPQTGDQIPLDAKNVPVVRLAKALKDAVAATSA</sequence>
<comment type="similarity">
    <text evidence="3">Belongs to the bacterial histone-like protein family.</text>
</comment>
<dbReference type="Pfam" id="PF00216">
    <property type="entry name" value="Bac_DNA_binding"/>
    <property type="match status" value="1"/>
</dbReference>
<dbReference type="Proteomes" id="UP000253094">
    <property type="component" value="Unassembled WGS sequence"/>
</dbReference>
<protein>
    <recommendedName>
        <fullName evidence="6">HU family DNA-binding protein</fullName>
    </recommendedName>
</protein>
<dbReference type="PANTHER" id="PTHR33175">
    <property type="entry name" value="DNA-BINDING PROTEIN HU"/>
    <property type="match status" value="1"/>
</dbReference>
<dbReference type="AlphaFoldDB" id="A0A367EMG4"/>
<organism evidence="4 5">
    <name type="scientific">Sphaerisporangium album</name>
    <dbReference type="NCBI Taxonomy" id="509200"/>
    <lineage>
        <taxon>Bacteria</taxon>
        <taxon>Bacillati</taxon>
        <taxon>Actinomycetota</taxon>
        <taxon>Actinomycetes</taxon>
        <taxon>Streptosporangiales</taxon>
        <taxon>Streptosporangiaceae</taxon>
        <taxon>Sphaerisporangium</taxon>
    </lineage>
</organism>
<accession>A0A367EMG4</accession>
<evidence type="ECO:0000256" key="1">
    <source>
        <dbReference type="ARBA" id="ARBA00023067"/>
    </source>
</evidence>
<dbReference type="SMART" id="SM00411">
    <property type="entry name" value="BHL"/>
    <property type="match status" value="1"/>
</dbReference>
<dbReference type="PRINTS" id="PR01727">
    <property type="entry name" value="DNABINDINGHU"/>
</dbReference>
<dbReference type="SUPFAM" id="SSF47729">
    <property type="entry name" value="IHF-like DNA-binding proteins"/>
    <property type="match status" value="1"/>
</dbReference>
<keyword evidence="2" id="KW-0238">DNA-binding</keyword>
<dbReference type="Gene3D" id="4.10.520.10">
    <property type="entry name" value="IHF-like DNA-binding proteins"/>
    <property type="match status" value="1"/>
</dbReference>
<proteinExistence type="inferred from homology"/>
<dbReference type="InterPro" id="IPR010992">
    <property type="entry name" value="IHF-like_DNA-bd_dom_sf"/>
</dbReference>
<keyword evidence="5" id="KW-1185">Reference proteome</keyword>
<dbReference type="EMBL" id="QOIL01000034">
    <property type="protein sequence ID" value="RCG19163.1"/>
    <property type="molecule type" value="Genomic_DNA"/>
</dbReference>
<name>A0A367EMG4_9ACTN</name>
<evidence type="ECO:0000256" key="2">
    <source>
        <dbReference type="ARBA" id="ARBA00023125"/>
    </source>
</evidence>
<reference evidence="4 5" key="1">
    <citation type="submission" date="2018-06" db="EMBL/GenBank/DDBJ databases">
        <title>Sphaerisporangium craniellae sp. nov., isolated from a marine sponge in the South China Sea.</title>
        <authorList>
            <person name="Li L."/>
        </authorList>
    </citation>
    <scope>NUCLEOTIDE SEQUENCE [LARGE SCALE GENOMIC DNA]</scope>
    <source>
        <strain evidence="4 5">CCTCC AA 208026</strain>
    </source>
</reference>
<evidence type="ECO:0008006" key="6">
    <source>
        <dbReference type="Google" id="ProtNLM"/>
    </source>
</evidence>
<evidence type="ECO:0000313" key="4">
    <source>
        <dbReference type="EMBL" id="RCG19163.1"/>
    </source>
</evidence>
<dbReference type="GO" id="GO:0030261">
    <property type="term" value="P:chromosome condensation"/>
    <property type="evidence" value="ECO:0007669"/>
    <property type="project" value="UniProtKB-KW"/>
</dbReference>
<dbReference type="GO" id="GO:0003677">
    <property type="term" value="F:DNA binding"/>
    <property type="evidence" value="ECO:0007669"/>
    <property type="project" value="UniProtKB-KW"/>
</dbReference>
<evidence type="ECO:0000313" key="5">
    <source>
        <dbReference type="Proteomes" id="UP000253094"/>
    </source>
</evidence>
<gene>
    <name evidence="4" type="ORF">DQ384_38300</name>
</gene>
<dbReference type="InterPro" id="IPR000119">
    <property type="entry name" value="Hist_DNA-bd"/>
</dbReference>
<comment type="caution">
    <text evidence="4">The sequence shown here is derived from an EMBL/GenBank/DDBJ whole genome shotgun (WGS) entry which is preliminary data.</text>
</comment>